<accession>Q0VHB5</accession>
<reference evidence="2" key="1">
    <citation type="submission" date="2004-12" db="EMBL/GenBank/DDBJ databases">
        <authorList>
            <person name="Zhang X."/>
            <person name="Liang Z."/>
            <person name="Peng H."/>
            <person name="Zhang Z."/>
        </authorList>
    </citation>
    <scope>NUCLEOTIDE SEQUENCE</scope>
</reference>
<proteinExistence type="predicted"/>
<sequence length="86" mass="9818">MIVQRARTSFSRNHDTSDRTVPRNVPTKFSLECQHTLRVSDTSLQSSISIRRLRGQVGIRRTQCYRHHTHATSSATRDRGGVQPIC</sequence>
<organism evidence="2">
    <name type="scientific">Clostera anachoreta granulovirus</name>
    <dbReference type="NCBI Taxonomy" id="283675"/>
    <lineage>
        <taxon>Viruses</taxon>
        <taxon>Viruses incertae sedis</taxon>
        <taxon>Naldaviricetes</taxon>
        <taxon>Lefavirales</taxon>
        <taxon>Baculoviridae</taxon>
        <taxon>Betabaculovirus</taxon>
        <taxon>Betabaculovirus clanachoretae</taxon>
    </lineage>
</organism>
<evidence type="ECO:0000313" key="2">
    <source>
        <dbReference type="EMBL" id="AAX68406.1"/>
    </source>
</evidence>
<dbReference type="EMBL" id="AY880963">
    <property type="protein sequence ID" value="AAX68406.1"/>
    <property type="molecule type" value="Genomic_DNA"/>
</dbReference>
<reference evidence="2" key="2">
    <citation type="journal article" date="2006" name="Virus Res.">
        <title>Location and phylogenetic analysis of the region immediately upstream of the granulin gene of the Clostera anachoreta granulovirus.</title>
        <authorList>
            <person name="Zhang X.X."/>
            <person name="Liang Z.P."/>
            <person name="Peng H.Y."/>
            <person name="Zhang Z.X."/>
            <person name="Tang X.C."/>
            <person name="Zhao S.L."/>
            <person name="Xiao Y.Z."/>
            <person name="Zhang W.J."/>
        </authorList>
    </citation>
    <scope>NUCLEOTIDE SEQUENCE</scope>
</reference>
<protein>
    <submittedName>
        <fullName evidence="2">Uncharacterized protein</fullName>
    </submittedName>
</protein>
<evidence type="ECO:0000256" key="1">
    <source>
        <dbReference type="SAM" id="MobiDB-lite"/>
    </source>
</evidence>
<feature type="compositionally biased region" description="Basic and acidic residues" evidence="1">
    <location>
        <begin position="12"/>
        <end position="21"/>
    </location>
</feature>
<feature type="region of interest" description="Disordered" evidence="1">
    <location>
        <begin position="1"/>
        <end position="23"/>
    </location>
</feature>
<feature type="compositionally biased region" description="Polar residues" evidence="1">
    <location>
        <begin position="1"/>
        <end position="11"/>
    </location>
</feature>
<name>Q0VHB5_9BBAC</name>